<evidence type="ECO:0000256" key="4">
    <source>
        <dbReference type="ARBA" id="ARBA00023098"/>
    </source>
</evidence>
<dbReference type="GO" id="GO:0006631">
    <property type="term" value="P:fatty acid metabolic process"/>
    <property type="evidence" value="ECO:0007669"/>
    <property type="project" value="UniProtKB-KW"/>
</dbReference>
<keyword evidence="4" id="KW-0443">Lipid metabolism</keyword>
<dbReference type="Proteomes" id="UP000736335">
    <property type="component" value="Unassembled WGS sequence"/>
</dbReference>
<comment type="similarity">
    <text evidence="2">Belongs to the enoyl-CoA hydratase/isomerase family.</text>
</comment>
<evidence type="ECO:0000256" key="1">
    <source>
        <dbReference type="ARBA" id="ARBA00005005"/>
    </source>
</evidence>
<dbReference type="AlphaFoldDB" id="A0A9P6H5A4"/>
<dbReference type="Pfam" id="PF00378">
    <property type="entry name" value="ECH_1"/>
    <property type="match status" value="1"/>
</dbReference>
<evidence type="ECO:0000256" key="5">
    <source>
        <dbReference type="ARBA" id="ARBA00023235"/>
    </source>
</evidence>
<proteinExistence type="inferred from homology"/>
<protein>
    <submittedName>
        <fullName evidence="6">ClpP/crotonase</fullName>
    </submittedName>
</protein>
<comment type="pathway">
    <text evidence="1">Lipid metabolism; fatty acid beta-oxidation.</text>
</comment>
<evidence type="ECO:0000313" key="6">
    <source>
        <dbReference type="EMBL" id="KAF9779782.1"/>
    </source>
</evidence>
<dbReference type="InterPro" id="IPR045002">
    <property type="entry name" value="Ech1-like"/>
</dbReference>
<keyword evidence="5" id="KW-0413">Isomerase</keyword>
<organism evidence="6 7">
    <name type="scientific">Thelephora terrestris</name>
    <dbReference type="NCBI Taxonomy" id="56493"/>
    <lineage>
        <taxon>Eukaryota</taxon>
        <taxon>Fungi</taxon>
        <taxon>Dikarya</taxon>
        <taxon>Basidiomycota</taxon>
        <taxon>Agaricomycotina</taxon>
        <taxon>Agaricomycetes</taxon>
        <taxon>Thelephorales</taxon>
        <taxon>Thelephoraceae</taxon>
        <taxon>Thelephora</taxon>
    </lineage>
</organism>
<dbReference type="OrthoDB" id="14970at2759"/>
<dbReference type="GO" id="GO:0005739">
    <property type="term" value="C:mitochondrion"/>
    <property type="evidence" value="ECO:0007669"/>
    <property type="project" value="TreeGrafter"/>
</dbReference>
<reference evidence="6" key="2">
    <citation type="submission" date="2020-11" db="EMBL/GenBank/DDBJ databases">
        <authorList>
            <consortium name="DOE Joint Genome Institute"/>
            <person name="Kuo A."/>
            <person name="Miyauchi S."/>
            <person name="Kiss E."/>
            <person name="Drula E."/>
            <person name="Kohler A."/>
            <person name="Sanchez-Garcia M."/>
            <person name="Andreopoulos B."/>
            <person name="Barry K.W."/>
            <person name="Bonito G."/>
            <person name="Buee M."/>
            <person name="Carver A."/>
            <person name="Chen C."/>
            <person name="Cichocki N."/>
            <person name="Clum A."/>
            <person name="Culley D."/>
            <person name="Crous P.W."/>
            <person name="Fauchery L."/>
            <person name="Girlanda M."/>
            <person name="Hayes R."/>
            <person name="Keri Z."/>
            <person name="Labutti K."/>
            <person name="Lipzen A."/>
            <person name="Lombard V."/>
            <person name="Magnuson J."/>
            <person name="Maillard F."/>
            <person name="Morin E."/>
            <person name="Murat C."/>
            <person name="Nolan M."/>
            <person name="Ohm R."/>
            <person name="Pangilinan J."/>
            <person name="Pereira M."/>
            <person name="Perotto S."/>
            <person name="Peter M."/>
            <person name="Riley R."/>
            <person name="Sitrit Y."/>
            <person name="Stielow B."/>
            <person name="Szollosi G."/>
            <person name="Zifcakova L."/>
            <person name="Stursova M."/>
            <person name="Spatafora J.W."/>
            <person name="Tedersoo L."/>
            <person name="Vaario L.-M."/>
            <person name="Yamada A."/>
            <person name="Yan M."/>
            <person name="Wang P."/>
            <person name="Xu J."/>
            <person name="Bruns T."/>
            <person name="Baldrian P."/>
            <person name="Vilgalys R."/>
            <person name="Henrissat B."/>
            <person name="Grigoriev I.V."/>
            <person name="Hibbett D."/>
            <person name="Nagy L.G."/>
            <person name="Martin F.M."/>
        </authorList>
    </citation>
    <scope>NUCLEOTIDE SEQUENCE</scope>
    <source>
        <strain evidence="6">UH-Tt-Lm1</strain>
    </source>
</reference>
<dbReference type="CDD" id="cd06558">
    <property type="entry name" value="crotonase-like"/>
    <property type="match status" value="1"/>
</dbReference>
<sequence length="292" mass="31791">MSQLNGEFFHVSVPAPHVYLIQANRAPVNAFNDNVWREYSKVFEKVSLEDEVRVVVLASGLEKFFTAGLDCKSAPHPMFRYRLNNPVDPARAAFHLGHHIKEFQHAIAAPERCPFPVIVATHGIALGLAIDIIAACDVRYAASNTSFSIKEADVGLAADIGTLARLPKLTGNQSLVHELAYSARPFSAVEAKELGLVSKVVEGGRQEVLNAALAVAMNIAEKSPVAVMGTKRLLLHARDNTVADNLDYTAAWNAGMLQTADISEAVASVRRKRKPIFKSMNAQINRKADAKL</sequence>
<evidence type="ECO:0000313" key="7">
    <source>
        <dbReference type="Proteomes" id="UP000736335"/>
    </source>
</evidence>
<dbReference type="FunFam" id="1.10.12.10:FF:000004">
    <property type="entry name" value="Delta3,5-delta2,4-dienoyl-CoA isomerase"/>
    <property type="match status" value="1"/>
</dbReference>
<dbReference type="EMBL" id="WIUZ02000018">
    <property type="protein sequence ID" value="KAF9779782.1"/>
    <property type="molecule type" value="Genomic_DNA"/>
</dbReference>
<dbReference type="GO" id="GO:0051750">
    <property type="term" value="F:delta(3,5)-delta(2,4)-dienoyl-CoA isomerase activity"/>
    <property type="evidence" value="ECO:0007669"/>
    <property type="project" value="TreeGrafter"/>
</dbReference>
<keyword evidence="3" id="KW-0276">Fatty acid metabolism</keyword>
<dbReference type="InterPro" id="IPR029045">
    <property type="entry name" value="ClpP/crotonase-like_dom_sf"/>
</dbReference>
<comment type="caution">
    <text evidence="6">The sequence shown here is derived from an EMBL/GenBank/DDBJ whole genome shotgun (WGS) entry which is preliminary data.</text>
</comment>
<reference evidence="6" key="1">
    <citation type="journal article" date="2020" name="Nat. Commun.">
        <title>Large-scale genome sequencing of mycorrhizal fungi provides insights into the early evolution of symbiotic traits.</title>
        <authorList>
            <person name="Miyauchi S."/>
            <person name="Kiss E."/>
            <person name="Kuo A."/>
            <person name="Drula E."/>
            <person name="Kohler A."/>
            <person name="Sanchez-Garcia M."/>
            <person name="Morin E."/>
            <person name="Andreopoulos B."/>
            <person name="Barry K.W."/>
            <person name="Bonito G."/>
            <person name="Buee M."/>
            <person name="Carver A."/>
            <person name="Chen C."/>
            <person name="Cichocki N."/>
            <person name="Clum A."/>
            <person name="Culley D."/>
            <person name="Crous P.W."/>
            <person name="Fauchery L."/>
            <person name="Girlanda M."/>
            <person name="Hayes R.D."/>
            <person name="Keri Z."/>
            <person name="LaButti K."/>
            <person name="Lipzen A."/>
            <person name="Lombard V."/>
            <person name="Magnuson J."/>
            <person name="Maillard F."/>
            <person name="Murat C."/>
            <person name="Nolan M."/>
            <person name="Ohm R.A."/>
            <person name="Pangilinan J."/>
            <person name="Pereira M.F."/>
            <person name="Perotto S."/>
            <person name="Peter M."/>
            <person name="Pfister S."/>
            <person name="Riley R."/>
            <person name="Sitrit Y."/>
            <person name="Stielow J.B."/>
            <person name="Szollosi G."/>
            <person name="Zifcakova L."/>
            <person name="Stursova M."/>
            <person name="Spatafora J.W."/>
            <person name="Tedersoo L."/>
            <person name="Vaario L.M."/>
            <person name="Yamada A."/>
            <person name="Yan M."/>
            <person name="Wang P."/>
            <person name="Xu J."/>
            <person name="Bruns T."/>
            <person name="Baldrian P."/>
            <person name="Vilgalys R."/>
            <person name="Dunand C."/>
            <person name="Henrissat B."/>
            <person name="Grigoriev I.V."/>
            <person name="Hibbett D."/>
            <person name="Nagy L.G."/>
            <person name="Martin F.M."/>
        </authorList>
    </citation>
    <scope>NUCLEOTIDE SEQUENCE</scope>
    <source>
        <strain evidence="6">UH-Tt-Lm1</strain>
    </source>
</reference>
<gene>
    <name evidence="6" type="ORF">BJ322DRAFT_1012850</name>
</gene>
<dbReference type="Gene3D" id="1.10.12.10">
    <property type="entry name" value="Lyase 2-enoyl-coa Hydratase, Chain A, domain 2"/>
    <property type="match status" value="1"/>
</dbReference>
<evidence type="ECO:0000256" key="2">
    <source>
        <dbReference type="ARBA" id="ARBA00005254"/>
    </source>
</evidence>
<dbReference type="InterPro" id="IPR001753">
    <property type="entry name" value="Enoyl-CoA_hydra/iso"/>
</dbReference>
<dbReference type="Gene3D" id="3.90.226.10">
    <property type="entry name" value="2-enoyl-CoA Hydratase, Chain A, domain 1"/>
    <property type="match status" value="1"/>
</dbReference>
<keyword evidence="7" id="KW-1185">Reference proteome</keyword>
<accession>A0A9P6H5A4</accession>
<dbReference type="PANTHER" id="PTHR43149">
    <property type="entry name" value="ENOYL-COA HYDRATASE"/>
    <property type="match status" value="1"/>
</dbReference>
<name>A0A9P6H5A4_9AGAM</name>
<dbReference type="PANTHER" id="PTHR43149:SF1">
    <property type="entry name" value="DELTA(3,5)-DELTA(2,4)-DIENOYL-COA ISOMERASE, MITOCHONDRIAL"/>
    <property type="match status" value="1"/>
</dbReference>
<dbReference type="InterPro" id="IPR014748">
    <property type="entry name" value="Enoyl-CoA_hydra_C"/>
</dbReference>
<dbReference type="SUPFAM" id="SSF52096">
    <property type="entry name" value="ClpP/crotonase"/>
    <property type="match status" value="1"/>
</dbReference>
<evidence type="ECO:0000256" key="3">
    <source>
        <dbReference type="ARBA" id="ARBA00022832"/>
    </source>
</evidence>